<dbReference type="SMART" id="SM00854">
    <property type="entry name" value="PGA_cap"/>
    <property type="match status" value="1"/>
</dbReference>
<dbReference type="HOGENOM" id="CLU_038823_0_2_12"/>
<evidence type="ECO:0000259" key="2">
    <source>
        <dbReference type="SMART" id="SM00854"/>
    </source>
</evidence>
<accession>E0RRN2</accession>
<dbReference type="Pfam" id="PF09587">
    <property type="entry name" value="PGA_cap"/>
    <property type="match status" value="1"/>
</dbReference>
<dbReference type="eggNOG" id="COG2843">
    <property type="taxonomic scope" value="Bacteria"/>
</dbReference>
<sequence>MMRGWCILTRMIPLLLLGVLLLGPLWGGEESSRSVPTSVHSSEGGWVLLTFAGDLMAHNVNYRMEDYDAIYEDVAPLLRRDDLSFVNLETVVRGSAPPSSFPRFSVDPAYVEAAVRAGFDVFSLANNHTCDQGEAGVRSTLKEMARLSSRYGIHYNGAVTRREDRFTVTRMEVKGVRIGFLAVSEFMNEIEGSGLVNLVYFPHEGRRRAFLDFLSRVTPQYDFFVLSVHGGEEYRRVPLEVKRAFFREAVSRGVDVVWSHHPHVLQPWEWIRTPEGRRALVLYSLGNFVSGQTWRLGPSDWEEERAYTGESVLFQVRIRKEGERVVMVPGQVVPVVNVVRKEGERRGVYVVRAFSVLTGRVEVDPPWEEYFRRRYRMFRAWVVGWGLDPVRGGSLPSSGAFR</sequence>
<proteinExistence type="inferred from homology"/>
<feature type="domain" description="Capsule synthesis protein CapA" evidence="2">
    <location>
        <begin position="48"/>
        <end position="292"/>
    </location>
</feature>
<dbReference type="InterPro" id="IPR019079">
    <property type="entry name" value="Capsule_synth_CapA"/>
</dbReference>
<dbReference type="KEGG" id="sta:STHERM_c22100"/>
<protein>
    <recommendedName>
        <fullName evidence="2">Capsule synthesis protein CapA domain-containing protein</fullName>
    </recommendedName>
</protein>
<dbReference type="Gene3D" id="3.60.21.10">
    <property type="match status" value="1"/>
</dbReference>
<comment type="similarity">
    <text evidence="1">Belongs to the CapA family.</text>
</comment>
<organism evidence="3 4">
    <name type="scientific">Winmispira thermophila (strain ATCC 49972 / DSM 6192 / RI 19.B1)</name>
    <name type="common">Spirochaeta thermophila</name>
    <dbReference type="NCBI Taxonomy" id="665571"/>
    <lineage>
        <taxon>Bacteria</taxon>
        <taxon>Pseudomonadati</taxon>
        <taxon>Spirochaetota</taxon>
        <taxon>Spirochaetia</taxon>
        <taxon>Winmispirales</taxon>
        <taxon>Winmispiraceae</taxon>
        <taxon>Winmispira</taxon>
    </lineage>
</organism>
<dbReference type="InterPro" id="IPR052169">
    <property type="entry name" value="CW_Biosynth-Accessory"/>
</dbReference>
<dbReference type="InterPro" id="IPR029052">
    <property type="entry name" value="Metallo-depent_PP-like"/>
</dbReference>
<dbReference type="CDD" id="cd07381">
    <property type="entry name" value="MPP_CapA"/>
    <property type="match status" value="1"/>
</dbReference>
<dbReference type="SUPFAM" id="SSF56300">
    <property type="entry name" value="Metallo-dependent phosphatases"/>
    <property type="match status" value="1"/>
</dbReference>
<gene>
    <name evidence="3" type="ordered locus">STHERM_c22100</name>
</gene>
<dbReference type="Proteomes" id="UP000001296">
    <property type="component" value="Chromosome"/>
</dbReference>
<evidence type="ECO:0000256" key="1">
    <source>
        <dbReference type="ARBA" id="ARBA00005662"/>
    </source>
</evidence>
<dbReference type="PaxDb" id="665571-STHERM_c22100"/>
<reference key="1">
    <citation type="submission" date="2009-08" db="EMBL/GenBank/DDBJ databases">
        <title>The genome sequence of Spirochaeta thermophila DSM6192.</title>
        <authorList>
            <person name="Angelov A."/>
            <person name="Mientus M."/>
            <person name="Wittenberg S."/>
            <person name="Lehmann R."/>
            <person name="Liesegang H."/>
            <person name="Daniel R."/>
            <person name="Liebl W."/>
        </authorList>
    </citation>
    <scope>NUCLEOTIDE SEQUENCE</scope>
    <source>
        <strain>DSM 6192</strain>
    </source>
</reference>
<evidence type="ECO:0000313" key="4">
    <source>
        <dbReference type="Proteomes" id="UP000001296"/>
    </source>
</evidence>
<dbReference type="EMBL" id="CP001698">
    <property type="protein sequence ID" value="ADN03137.1"/>
    <property type="molecule type" value="Genomic_DNA"/>
</dbReference>
<name>E0RRN2_WINT6</name>
<reference evidence="3 4" key="2">
    <citation type="journal article" date="2010" name="J. Bacteriol.">
        <title>Genome sequence of the polysaccharide-degrading, thermophilic anaerobe Spirochaeta thermophila DSM 6192.</title>
        <authorList>
            <person name="Angelov A."/>
            <person name="Liebl S."/>
            <person name="Ballschmiter M."/>
            <person name="Bomeke M."/>
            <person name="Lehmann R."/>
            <person name="Liesegang H."/>
            <person name="Daniel R."/>
            <person name="Liebl W."/>
        </authorList>
    </citation>
    <scope>NUCLEOTIDE SEQUENCE [LARGE SCALE GENOMIC DNA]</scope>
    <source>
        <strain evidence="4">ATCC 49972 / DSM 6192 / RI 19.B1</strain>
    </source>
</reference>
<dbReference type="PANTHER" id="PTHR33393:SF11">
    <property type="entry name" value="POLYGLUTAMINE SYNTHESIS ACCESSORY PROTEIN RV0574C-RELATED"/>
    <property type="match status" value="1"/>
</dbReference>
<dbReference type="AlphaFoldDB" id="E0RRN2"/>
<evidence type="ECO:0000313" key="3">
    <source>
        <dbReference type="EMBL" id="ADN03137.1"/>
    </source>
</evidence>
<dbReference type="PANTHER" id="PTHR33393">
    <property type="entry name" value="POLYGLUTAMINE SYNTHESIS ACCESSORY PROTEIN RV0574C-RELATED"/>
    <property type="match status" value="1"/>
</dbReference>